<gene>
    <name evidence="2" type="ORF">chiPu_0029546</name>
</gene>
<feature type="compositionally biased region" description="Basic and acidic residues" evidence="1">
    <location>
        <begin position="53"/>
        <end position="66"/>
    </location>
</feature>
<evidence type="ECO:0000313" key="3">
    <source>
        <dbReference type="Proteomes" id="UP000287033"/>
    </source>
</evidence>
<feature type="region of interest" description="Disordered" evidence="1">
    <location>
        <begin position="1"/>
        <end position="66"/>
    </location>
</feature>
<proteinExistence type="predicted"/>
<evidence type="ECO:0000313" key="2">
    <source>
        <dbReference type="EMBL" id="GCC45238.1"/>
    </source>
</evidence>
<name>A0A401TRJ9_CHIPU</name>
<dbReference type="EMBL" id="BEZZ01159507">
    <property type="protein sequence ID" value="GCC45238.1"/>
    <property type="molecule type" value="Genomic_DNA"/>
</dbReference>
<organism evidence="2 3">
    <name type="scientific">Chiloscyllium punctatum</name>
    <name type="common">Brownbanded bambooshark</name>
    <name type="synonym">Hemiscyllium punctatum</name>
    <dbReference type="NCBI Taxonomy" id="137246"/>
    <lineage>
        <taxon>Eukaryota</taxon>
        <taxon>Metazoa</taxon>
        <taxon>Chordata</taxon>
        <taxon>Craniata</taxon>
        <taxon>Vertebrata</taxon>
        <taxon>Chondrichthyes</taxon>
        <taxon>Elasmobranchii</taxon>
        <taxon>Galeomorphii</taxon>
        <taxon>Galeoidea</taxon>
        <taxon>Orectolobiformes</taxon>
        <taxon>Hemiscylliidae</taxon>
        <taxon>Chiloscyllium</taxon>
    </lineage>
</organism>
<reference evidence="2 3" key="1">
    <citation type="journal article" date="2018" name="Nat. Ecol. Evol.">
        <title>Shark genomes provide insights into elasmobranch evolution and the origin of vertebrates.</title>
        <authorList>
            <person name="Hara Y"/>
            <person name="Yamaguchi K"/>
            <person name="Onimaru K"/>
            <person name="Kadota M"/>
            <person name="Koyanagi M"/>
            <person name="Keeley SD"/>
            <person name="Tatsumi K"/>
            <person name="Tanaka K"/>
            <person name="Motone F"/>
            <person name="Kageyama Y"/>
            <person name="Nozu R"/>
            <person name="Adachi N"/>
            <person name="Nishimura O"/>
            <person name="Nakagawa R"/>
            <person name="Tanegashima C"/>
            <person name="Kiyatake I"/>
            <person name="Matsumoto R"/>
            <person name="Murakumo K"/>
            <person name="Nishida K"/>
            <person name="Terakita A"/>
            <person name="Kuratani S"/>
            <person name="Sato K"/>
            <person name="Hyodo S Kuraku.S."/>
        </authorList>
    </citation>
    <scope>NUCLEOTIDE SEQUENCE [LARGE SCALE GENOMIC DNA]</scope>
</reference>
<comment type="caution">
    <text evidence="2">The sequence shown here is derived from an EMBL/GenBank/DDBJ whole genome shotgun (WGS) entry which is preliminary data.</text>
</comment>
<dbReference type="Proteomes" id="UP000287033">
    <property type="component" value="Unassembled WGS sequence"/>
</dbReference>
<evidence type="ECO:0000256" key="1">
    <source>
        <dbReference type="SAM" id="MobiDB-lite"/>
    </source>
</evidence>
<dbReference type="AlphaFoldDB" id="A0A401TRJ9"/>
<accession>A0A401TRJ9</accession>
<sequence length="66" mass="6965">MRKGRRGRAPFPIPGWEVGNAAQQLSRPGSTGPGELKDSLRCSSLPGNTECRAGGRGEGDKPGDWT</sequence>
<keyword evidence="3" id="KW-1185">Reference proteome</keyword>
<protein>
    <submittedName>
        <fullName evidence="2">Uncharacterized protein</fullName>
    </submittedName>
</protein>